<sequence>MAKKKRDATICPKCGTKVEPIKTWQLVSPMPDSKGRITITIMGSFQCPNCGHKWRGVVSKIKIGGGEIEVKGKKIKEPEPVQEEPEVIELDLDELDVSDEEIEKALKSK</sequence>
<dbReference type="KEGG" id="iis:EYM_02085"/>
<reference evidence="1 2" key="1">
    <citation type="submission" date="2013-11" db="EMBL/GenBank/DDBJ databases">
        <title>Comparative genomics of Ignicoccus.</title>
        <authorList>
            <person name="Podar M."/>
        </authorList>
    </citation>
    <scope>NUCLEOTIDE SEQUENCE [LARGE SCALE GENOMIC DNA]</scope>
    <source>
        <strain evidence="1 2">DSM 13165</strain>
    </source>
</reference>
<dbReference type="STRING" id="940295.EYM_02085"/>
<gene>
    <name evidence="1" type="ORF">EYM_02085</name>
</gene>
<dbReference type="PATRIC" id="fig|940295.4.peg.406"/>
<name>A0A0U3F626_9CREN</name>
<dbReference type="EMBL" id="CP006867">
    <property type="protein sequence ID" value="ALU11528.1"/>
    <property type="molecule type" value="Genomic_DNA"/>
</dbReference>
<organism evidence="1 2">
    <name type="scientific">Ignicoccus islandicus DSM 13165</name>
    <dbReference type="NCBI Taxonomy" id="940295"/>
    <lineage>
        <taxon>Archaea</taxon>
        <taxon>Thermoproteota</taxon>
        <taxon>Thermoprotei</taxon>
        <taxon>Desulfurococcales</taxon>
        <taxon>Desulfurococcaceae</taxon>
        <taxon>Ignicoccus</taxon>
    </lineage>
</organism>
<keyword evidence="2" id="KW-1185">Reference proteome</keyword>
<dbReference type="OrthoDB" id="23364at2157"/>
<proteinExistence type="predicted"/>
<protein>
    <submittedName>
        <fullName evidence="1">Chromatin protein Cren7</fullName>
    </submittedName>
</protein>
<accession>A0A0U3F626</accession>
<dbReference type="RefSeq" id="WP_075049443.1">
    <property type="nucleotide sequence ID" value="NZ_CP006867.1"/>
</dbReference>
<dbReference type="AlphaFoldDB" id="A0A0U3F626"/>
<evidence type="ECO:0000313" key="1">
    <source>
        <dbReference type="EMBL" id="ALU11528.1"/>
    </source>
</evidence>
<evidence type="ECO:0000313" key="2">
    <source>
        <dbReference type="Proteomes" id="UP000060778"/>
    </source>
</evidence>
<dbReference type="Proteomes" id="UP000060778">
    <property type="component" value="Chromosome"/>
</dbReference>
<dbReference type="GeneID" id="30679819"/>